<comment type="caution">
    <text evidence="2">The sequence shown here is derived from an EMBL/GenBank/DDBJ whole genome shotgun (WGS) entry which is preliminary data.</text>
</comment>
<proteinExistence type="predicted"/>
<keyword evidence="3" id="KW-1185">Reference proteome</keyword>
<dbReference type="Pfam" id="PF03372">
    <property type="entry name" value="Exo_endo_phos"/>
    <property type="match status" value="1"/>
</dbReference>
<dbReference type="PANTHER" id="PTHR33710">
    <property type="entry name" value="BNAC02G09200D PROTEIN"/>
    <property type="match status" value="1"/>
</dbReference>
<dbReference type="AlphaFoldDB" id="A0AAV9LG07"/>
<accession>A0AAV9LG07</accession>
<organism evidence="2 3">
    <name type="scientific">Solanum pinnatisectum</name>
    <name type="common">tansyleaf nightshade</name>
    <dbReference type="NCBI Taxonomy" id="50273"/>
    <lineage>
        <taxon>Eukaryota</taxon>
        <taxon>Viridiplantae</taxon>
        <taxon>Streptophyta</taxon>
        <taxon>Embryophyta</taxon>
        <taxon>Tracheophyta</taxon>
        <taxon>Spermatophyta</taxon>
        <taxon>Magnoliopsida</taxon>
        <taxon>eudicotyledons</taxon>
        <taxon>Gunneridae</taxon>
        <taxon>Pentapetalae</taxon>
        <taxon>asterids</taxon>
        <taxon>lamiids</taxon>
        <taxon>Solanales</taxon>
        <taxon>Solanaceae</taxon>
        <taxon>Solanoideae</taxon>
        <taxon>Solaneae</taxon>
        <taxon>Solanum</taxon>
    </lineage>
</organism>
<reference evidence="2 3" key="1">
    <citation type="submission" date="2023-10" db="EMBL/GenBank/DDBJ databases">
        <title>Genome-Wide Identification Analysis in wild type Solanum Pinnatisectum Reveals Some Genes Defensing Phytophthora Infestans.</title>
        <authorList>
            <person name="Sun C."/>
        </authorList>
    </citation>
    <scope>NUCLEOTIDE SEQUENCE [LARGE SCALE GENOMIC DNA]</scope>
    <source>
        <strain evidence="2">LQN</strain>
        <tissue evidence="2">Leaf</tissue>
    </source>
</reference>
<protein>
    <recommendedName>
        <fullName evidence="1">Endonuclease/exonuclease/phosphatase domain-containing protein</fullName>
    </recommendedName>
</protein>
<name>A0AAV9LG07_9SOLN</name>
<dbReference type="GO" id="GO:0003824">
    <property type="term" value="F:catalytic activity"/>
    <property type="evidence" value="ECO:0007669"/>
    <property type="project" value="InterPro"/>
</dbReference>
<evidence type="ECO:0000313" key="2">
    <source>
        <dbReference type="EMBL" id="KAK4724319.1"/>
    </source>
</evidence>
<evidence type="ECO:0000259" key="1">
    <source>
        <dbReference type="Pfam" id="PF03372"/>
    </source>
</evidence>
<dbReference type="SUPFAM" id="SSF56219">
    <property type="entry name" value="DNase I-like"/>
    <property type="match status" value="1"/>
</dbReference>
<dbReference type="PANTHER" id="PTHR33710:SF89">
    <property type="match status" value="1"/>
</dbReference>
<dbReference type="Proteomes" id="UP001311915">
    <property type="component" value="Unassembled WGS sequence"/>
</dbReference>
<evidence type="ECO:0000313" key="3">
    <source>
        <dbReference type="Proteomes" id="UP001311915"/>
    </source>
</evidence>
<gene>
    <name evidence="2" type="ORF">R3W88_027098</name>
</gene>
<dbReference type="InterPro" id="IPR005135">
    <property type="entry name" value="Endo/exonuclease/phosphatase"/>
</dbReference>
<dbReference type="InterPro" id="IPR036691">
    <property type="entry name" value="Endo/exonu/phosph_ase_sf"/>
</dbReference>
<sequence length="207" mass="24606">MVKFTRVESSVQYVHGMVDMQQSDFKFLFTAVYGVRTIASRSSLWEKVKQLSTHIRELWLIMGDFNLILAQEDRPIGSRVQLAETKDFRECQYTWNNEHVFSRIDRALVNDEWVIRMPPLQVMVMEPLFSDHSPLSIEVETQRDIRKKPFRFYNCLAQYPDFKPTIQTSWQRQNGGMQGVWNNLKIVRREMQHLNKKEYVGVTEKVQ</sequence>
<feature type="domain" description="Endonuclease/exonuclease/phosphatase" evidence="1">
    <location>
        <begin position="33"/>
        <end position="132"/>
    </location>
</feature>
<dbReference type="EMBL" id="JAWPEI010000006">
    <property type="protein sequence ID" value="KAK4724319.1"/>
    <property type="molecule type" value="Genomic_DNA"/>
</dbReference>
<dbReference type="Gene3D" id="3.60.10.10">
    <property type="entry name" value="Endonuclease/exonuclease/phosphatase"/>
    <property type="match status" value="1"/>
</dbReference>